<feature type="transmembrane region" description="Helical" evidence="1">
    <location>
        <begin position="209"/>
        <end position="229"/>
    </location>
</feature>
<proteinExistence type="predicted"/>
<feature type="transmembrane region" description="Helical" evidence="1">
    <location>
        <begin position="24"/>
        <end position="46"/>
    </location>
</feature>
<sequence>MGVLGYVWRGILAFDRIGSRIPQLVQIWLIELFFMMPVTFFIAAVIDSRGAVGVPGTGEALDGGDWAALAVGSVFGFFFVRSLVRPRVVTLTWTPMVRADLGDVTAFAGNRAWSVQYNHLTSHPSYVLLLLLTAPIPVVMLWATENQGGNSFYFRVAGTVGLCVLGLMALTRLLAWYVFRLGRRQLAVQAQDMKMSEGRLSWEVAWKPVLMLVLMIYVIGGVPIAYLWWDELRTIDNLPIVTAGDAFGHEGEFFRVHGELAGDPVFWAPRGTGRAGNNYAGAGVLVDLDTGGDALLLAEALSVPDLVGVLKKTGGEFRSHGRVIESITENQQTYYGFDLDDFGDPPAAGRVMLLMEYP</sequence>
<comment type="caution">
    <text evidence="2">The sequence shown here is derived from an EMBL/GenBank/DDBJ whole genome shotgun (WGS) entry which is preliminary data.</text>
</comment>
<keyword evidence="1" id="KW-1133">Transmembrane helix</keyword>
<feature type="transmembrane region" description="Helical" evidence="1">
    <location>
        <begin position="156"/>
        <end position="179"/>
    </location>
</feature>
<protein>
    <submittedName>
        <fullName evidence="2">Uncharacterized protein</fullName>
    </submittedName>
</protein>
<feature type="transmembrane region" description="Helical" evidence="1">
    <location>
        <begin position="126"/>
        <end position="144"/>
    </location>
</feature>
<dbReference type="EMBL" id="MVHJ01000013">
    <property type="protein sequence ID" value="ORA03900.1"/>
    <property type="molecule type" value="Genomic_DNA"/>
</dbReference>
<evidence type="ECO:0000313" key="2">
    <source>
        <dbReference type="EMBL" id="ORA03900.1"/>
    </source>
</evidence>
<dbReference type="AlphaFoldDB" id="A0A1W9YVY1"/>
<dbReference type="Proteomes" id="UP000192366">
    <property type="component" value="Unassembled WGS sequence"/>
</dbReference>
<dbReference type="RefSeq" id="WP_083060102.1">
    <property type="nucleotide sequence ID" value="NZ_JACKVM010000005.1"/>
</dbReference>
<feature type="transmembrane region" description="Helical" evidence="1">
    <location>
        <begin position="66"/>
        <end position="84"/>
    </location>
</feature>
<keyword evidence="1" id="KW-0472">Membrane</keyword>
<keyword evidence="3" id="KW-1185">Reference proteome</keyword>
<gene>
    <name evidence="2" type="ORF">BST17_16690</name>
</gene>
<dbReference type="OrthoDB" id="4740012at2"/>
<keyword evidence="1" id="KW-0812">Transmembrane</keyword>
<name>A0A1W9YVY1_MYCBA</name>
<accession>A0A1W9YVY1</accession>
<evidence type="ECO:0000256" key="1">
    <source>
        <dbReference type="SAM" id="Phobius"/>
    </source>
</evidence>
<evidence type="ECO:0000313" key="3">
    <source>
        <dbReference type="Proteomes" id="UP000192366"/>
    </source>
</evidence>
<organism evidence="2 3">
    <name type="scientific">Mycolicibacterium bacteremicum</name>
    <name type="common">Mycobacterium bacteremicum</name>
    <dbReference type="NCBI Taxonomy" id="564198"/>
    <lineage>
        <taxon>Bacteria</taxon>
        <taxon>Bacillati</taxon>
        <taxon>Actinomycetota</taxon>
        <taxon>Actinomycetes</taxon>
        <taxon>Mycobacteriales</taxon>
        <taxon>Mycobacteriaceae</taxon>
        <taxon>Mycolicibacterium</taxon>
    </lineage>
</organism>
<reference evidence="2 3" key="1">
    <citation type="submission" date="2017-02" db="EMBL/GenBank/DDBJ databases">
        <title>The new phylogeny of genus Mycobacterium.</title>
        <authorList>
            <person name="Tortoli E."/>
            <person name="Trovato A."/>
            <person name="Cirillo D.M."/>
        </authorList>
    </citation>
    <scope>NUCLEOTIDE SEQUENCE [LARGE SCALE GENOMIC DNA]</scope>
    <source>
        <strain evidence="2 3">DSM 45578</strain>
    </source>
</reference>